<reference evidence="2 3" key="1">
    <citation type="submission" date="2009-02" db="EMBL/GenBank/DDBJ databases">
        <title>Sequencing of the draft genome and assembly of Dethiobacter alkaliphilus AHT 1.</title>
        <authorList>
            <consortium name="US DOE Joint Genome Institute (JGI-PGF)"/>
            <person name="Lucas S."/>
            <person name="Copeland A."/>
            <person name="Lapidus A."/>
            <person name="Glavina del Rio T."/>
            <person name="Dalin E."/>
            <person name="Tice H."/>
            <person name="Bruce D."/>
            <person name="Goodwin L."/>
            <person name="Pitluck S."/>
            <person name="Larimer F."/>
            <person name="Land M.L."/>
            <person name="Hauser L."/>
            <person name="Muyzer G."/>
        </authorList>
    </citation>
    <scope>NUCLEOTIDE SEQUENCE [LARGE SCALE GENOMIC DNA]</scope>
    <source>
        <strain evidence="2 3">AHT 1</strain>
    </source>
</reference>
<feature type="transmembrane region" description="Helical" evidence="1">
    <location>
        <begin position="163"/>
        <end position="181"/>
    </location>
</feature>
<evidence type="ECO:0000313" key="2">
    <source>
        <dbReference type="EMBL" id="EEG78718.1"/>
    </source>
</evidence>
<keyword evidence="1" id="KW-0472">Membrane</keyword>
<evidence type="ECO:0000313" key="3">
    <source>
        <dbReference type="Proteomes" id="UP000006443"/>
    </source>
</evidence>
<dbReference type="AlphaFoldDB" id="C0GDJ7"/>
<accession>C0GDJ7</accession>
<keyword evidence="1" id="KW-0812">Transmembrane</keyword>
<feature type="transmembrane region" description="Helical" evidence="1">
    <location>
        <begin position="21"/>
        <end position="40"/>
    </location>
</feature>
<feature type="transmembrane region" description="Helical" evidence="1">
    <location>
        <begin position="128"/>
        <end position="151"/>
    </location>
</feature>
<keyword evidence="3" id="KW-1185">Reference proteome</keyword>
<feature type="transmembrane region" description="Helical" evidence="1">
    <location>
        <begin position="100"/>
        <end position="122"/>
    </location>
</feature>
<feature type="transmembrane region" description="Helical" evidence="1">
    <location>
        <begin position="218"/>
        <end position="237"/>
    </location>
</feature>
<comment type="caution">
    <text evidence="2">The sequence shown here is derived from an EMBL/GenBank/DDBJ whole genome shotgun (WGS) entry which is preliminary data.</text>
</comment>
<proteinExistence type="predicted"/>
<dbReference type="eggNOG" id="ENOG5032U5C">
    <property type="taxonomic scope" value="Bacteria"/>
</dbReference>
<dbReference type="EMBL" id="ACJM01000002">
    <property type="protein sequence ID" value="EEG78718.1"/>
    <property type="molecule type" value="Genomic_DNA"/>
</dbReference>
<dbReference type="Pfam" id="PF12730">
    <property type="entry name" value="ABC2_membrane_4"/>
    <property type="match status" value="1"/>
</dbReference>
<name>C0GDJ7_DETAL</name>
<dbReference type="STRING" id="555088.DealDRAFT_0648"/>
<evidence type="ECO:0000256" key="1">
    <source>
        <dbReference type="SAM" id="Phobius"/>
    </source>
</evidence>
<organism evidence="2 3">
    <name type="scientific">Dethiobacter alkaliphilus AHT 1</name>
    <dbReference type="NCBI Taxonomy" id="555088"/>
    <lineage>
        <taxon>Bacteria</taxon>
        <taxon>Bacillati</taxon>
        <taxon>Bacillota</taxon>
        <taxon>Dethiobacteria</taxon>
        <taxon>Dethiobacterales</taxon>
        <taxon>Dethiobacteraceae</taxon>
        <taxon>Dethiobacter</taxon>
    </lineage>
</organism>
<dbReference type="Proteomes" id="UP000006443">
    <property type="component" value="Unassembled WGS sequence"/>
</dbReference>
<feature type="transmembrane region" description="Helical" evidence="1">
    <location>
        <begin position="60"/>
        <end position="79"/>
    </location>
</feature>
<protein>
    <submittedName>
        <fullName evidence="2">ABC-type transport system, permease component</fullName>
    </submittedName>
</protein>
<gene>
    <name evidence="2" type="ORF">DealDRAFT_0648</name>
</gene>
<sequence length="243" mass="27445">MFNMYATFMISEWKKWQRDPMMGILIFYPLFLALIGRYLLPYIADTSGFPLEMYADIILASLSLMTPLIFGALIGFSVLDDRDDQILTSIQVTPLSLYQFLSFRMLMITFISFIAVMFVLWFSDIYQLSLAVLLSISFLAALGAPVTGFIINALSKNKIEGFAVMKGAGTVLIVPVLSLLFTDAREFFFAVVPGFWPAKALSVAIHGESVLLLTYYQYYFAGLVYVVLLNILAYRWFLGKVKV</sequence>
<keyword evidence="1" id="KW-1133">Transmembrane helix</keyword>